<sequence>MALFLAFICTAPAVANDLCQRANDGECDDPTVDGHITSACAPGTDSHDCAPIAMEPPESMEEDLLSDACPPGTIVVDGSCVDEDLLIEEDVPDEK</sequence>
<proteinExistence type="predicted"/>
<comment type="caution">
    <text evidence="1">The sequence shown here is derived from an EMBL/GenBank/DDBJ whole genome shotgun (WGS) entry which is preliminary data.</text>
</comment>
<gene>
    <name evidence="1" type="ORF">GCM10023209_19180</name>
</gene>
<keyword evidence="2" id="KW-1185">Reference proteome</keyword>
<accession>A0ABP9LCN8</accession>
<dbReference type="Proteomes" id="UP001499910">
    <property type="component" value="Unassembled WGS sequence"/>
</dbReference>
<organism evidence="1 2">
    <name type="scientific">[Roseibacterium] beibuensis</name>
    <dbReference type="NCBI Taxonomy" id="1193142"/>
    <lineage>
        <taxon>Bacteria</taxon>
        <taxon>Pseudomonadati</taxon>
        <taxon>Pseudomonadota</taxon>
        <taxon>Alphaproteobacteria</taxon>
        <taxon>Rhodobacterales</taxon>
        <taxon>Roseobacteraceae</taxon>
        <taxon>Roseicyclus</taxon>
    </lineage>
</organism>
<dbReference type="RefSeq" id="WP_259550438.1">
    <property type="nucleotide sequence ID" value="NZ_BAABHW010000002.1"/>
</dbReference>
<evidence type="ECO:0000313" key="1">
    <source>
        <dbReference type="EMBL" id="GAA5073364.1"/>
    </source>
</evidence>
<reference evidence="2" key="1">
    <citation type="journal article" date="2019" name="Int. J. Syst. Evol. Microbiol.">
        <title>The Global Catalogue of Microorganisms (GCM) 10K type strain sequencing project: providing services to taxonomists for standard genome sequencing and annotation.</title>
        <authorList>
            <consortium name="The Broad Institute Genomics Platform"/>
            <consortium name="The Broad Institute Genome Sequencing Center for Infectious Disease"/>
            <person name="Wu L."/>
            <person name="Ma J."/>
        </authorList>
    </citation>
    <scope>NUCLEOTIDE SEQUENCE [LARGE SCALE GENOMIC DNA]</scope>
    <source>
        <strain evidence="2">JCM 18015</strain>
    </source>
</reference>
<name>A0ABP9LCN8_9RHOB</name>
<evidence type="ECO:0000313" key="2">
    <source>
        <dbReference type="Proteomes" id="UP001499910"/>
    </source>
</evidence>
<dbReference type="EMBL" id="BAABHW010000002">
    <property type="protein sequence ID" value="GAA5073364.1"/>
    <property type="molecule type" value="Genomic_DNA"/>
</dbReference>
<protein>
    <submittedName>
        <fullName evidence="1">Uncharacterized protein</fullName>
    </submittedName>
</protein>